<dbReference type="AlphaFoldDB" id="A0A9W9ZY41"/>
<protein>
    <submittedName>
        <fullName evidence="1">Uncharacterized protein</fullName>
    </submittedName>
</protein>
<accession>A0A9W9ZY41</accession>
<dbReference type="PANTHER" id="PTHR19871:SF14">
    <property type="entry name" value="DUF4062 DOMAIN-CONTAINING PROTEIN"/>
    <property type="match status" value="1"/>
</dbReference>
<dbReference type="InterPro" id="IPR052752">
    <property type="entry name" value="NACHT-WD_repeat"/>
</dbReference>
<evidence type="ECO:0000313" key="2">
    <source>
        <dbReference type="Proteomes" id="UP001163046"/>
    </source>
</evidence>
<dbReference type="PANTHER" id="PTHR19871">
    <property type="entry name" value="BETA TRANSDUCIN-RELATED PROTEIN"/>
    <property type="match status" value="1"/>
</dbReference>
<organism evidence="1 2">
    <name type="scientific">Desmophyllum pertusum</name>
    <dbReference type="NCBI Taxonomy" id="174260"/>
    <lineage>
        <taxon>Eukaryota</taxon>
        <taxon>Metazoa</taxon>
        <taxon>Cnidaria</taxon>
        <taxon>Anthozoa</taxon>
        <taxon>Hexacorallia</taxon>
        <taxon>Scleractinia</taxon>
        <taxon>Caryophylliina</taxon>
        <taxon>Caryophylliidae</taxon>
        <taxon>Desmophyllum</taxon>
    </lineage>
</organism>
<keyword evidence="2" id="KW-1185">Reference proteome</keyword>
<reference evidence="1" key="1">
    <citation type="submission" date="2023-01" db="EMBL/GenBank/DDBJ databases">
        <title>Genome assembly of the deep-sea coral Lophelia pertusa.</title>
        <authorList>
            <person name="Herrera S."/>
            <person name="Cordes E."/>
        </authorList>
    </citation>
    <scope>NUCLEOTIDE SEQUENCE</scope>
    <source>
        <strain evidence="1">USNM1676648</strain>
        <tissue evidence="1">Polyp</tissue>
    </source>
</reference>
<dbReference type="EMBL" id="MU825422">
    <property type="protein sequence ID" value="KAJ7389991.1"/>
    <property type="molecule type" value="Genomic_DNA"/>
</dbReference>
<comment type="caution">
    <text evidence="1">The sequence shown here is derived from an EMBL/GenBank/DDBJ whole genome shotgun (WGS) entry which is preliminary data.</text>
</comment>
<dbReference type="OrthoDB" id="2325716at2759"/>
<name>A0A9W9ZY41_9CNID</name>
<evidence type="ECO:0000313" key="1">
    <source>
        <dbReference type="EMBL" id="KAJ7389991.1"/>
    </source>
</evidence>
<sequence length="153" mass="17819">MKINTGPHPSDDFPPLLWVRIRADLASYLVDRGADGTQVTCWYHRQFAQAAQDRYLSDSFEKKRLHSSIADYFLGRNFVEEGTNETTLIHGKHVRLASISGQPLLLSKGRYNLRKLHELPLQLICSQRWEELKKEVLCNFHWLSTKIEVRSLR</sequence>
<dbReference type="Proteomes" id="UP001163046">
    <property type="component" value="Unassembled WGS sequence"/>
</dbReference>
<proteinExistence type="predicted"/>
<gene>
    <name evidence="1" type="ORF">OS493_028046</name>
</gene>